<dbReference type="EMBL" id="NHTK01005819">
    <property type="protein sequence ID" value="PPQ73413.1"/>
    <property type="molecule type" value="Genomic_DNA"/>
</dbReference>
<sequence length="378" mass="41593">MAGDTDYDLAMQQIKDLQSRSTTAEERANAYDAMTAQVNSSSSDIMEQVKILADQTIKTDRVFESIRQQLRIVDDNEYKDKNGHPIAKLEPTWKKYQSRYTDLLWRARRAATYTEAYLRDLVDVVLELVLAETSTHADNVKDLKEFANRHNPVAVDQAEDDFTKLRADVVAFVDNFSRFADDENVKLSTEITKLNDDIIRMKDEMASLDNLVLQMSIAIGVTLAAGAGGIIAAAAVLGAAAGPAAVVPILVAGIVAIIGQTAALISALTKKSVLEKDVLRKQQEIERLTAEKKVLESLKAKLLLCADQGSDMFGRLANFSDMWSNAAADARHLMDDIADIHTDITVEAKVKLMKVTYKSAADALEYYATHLGSFDASN</sequence>
<feature type="coiled-coil region" evidence="1">
    <location>
        <begin position="271"/>
        <end position="301"/>
    </location>
</feature>
<evidence type="ECO:0000313" key="4">
    <source>
        <dbReference type="Proteomes" id="UP000284842"/>
    </source>
</evidence>
<dbReference type="OrthoDB" id="3031545at2759"/>
<protein>
    <recommendedName>
        <fullName evidence="5">Haemolytic enterotoxin (HBL)</fullName>
    </recommendedName>
</protein>
<keyword evidence="2" id="KW-1133">Transmembrane helix</keyword>
<dbReference type="Gene3D" id="1.20.1170.10">
    <property type="match status" value="1"/>
</dbReference>
<keyword evidence="4" id="KW-1185">Reference proteome</keyword>
<gene>
    <name evidence="3" type="ORF">CVT24_008507</name>
</gene>
<proteinExistence type="predicted"/>
<dbReference type="AlphaFoldDB" id="A0A409W4H6"/>
<evidence type="ECO:0000313" key="3">
    <source>
        <dbReference type="EMBL" id="PPQ73413.1"/>
    </source>
</evidence>
<dbReference type="Proteomes" id="UP000284842">
    <property type="component" value="Unassembled WGS sequence"/>
</dbReference>
<name>A0A409W4H6_9AGAR</name>
<dbReference type="SUPFAM" id="SSF58100">
    <property type="entry name" value="Bacterial hemolysins"/>
    <property type="match status" value="1"/>
</dbReference>
<feature type="coiled-coil region" evidence="1">
    <location>
        <begin position="184"/>
        <end position="211"/>
    </location>
</feature>
<feature type="transmembrane region" description="Helical" evidence="2">
    <location>
        <begin position="245"/>
        <end position="268"/>
    </location>
</feature>
<organism evidence="3 4">
    <name type="scientific">Panaeolus cyanescens</name>
    <dbReference type="NCBI Taxonomy" id="181874"/>
    <lineage>
        <taxon>Eukaryota</taxon>
        <taxon>Fungi</taxon>
        <taxon>Dikarya</taxon>
        <taxon>Basidiomycota</taxon>
        <taxon>Agaricomycotina</taxon>
        <taxon>Agaricomycetes</taxon>
        <taxon>Agaricomycetidae</taxon>
        <taxon>Agaricales</taxon>
        <taxon>Agaricineae</taxon>
        <taxon>Galeropsidaceae</taxon>
        <taxon>Panaeolus</taxon>
    </lineage>
</organism>
<keyword evidence="2" id="KW-0472">Membrane</keyword>
<comment type="caution">
    <text evidence="3">The sequence shown here is derived from an EMBL/GenBank/DDBJ whole genome shotgun (WGS) entry which is preliminary data.</text>
</comment>
<evidence type="ECO:0000256" key="2">
    <source>
        <dbReference type="SAM" id="Phobius"/>
    </source>
</evidence>
<dbReference type="InParanoid" id="A0A409W4H6"/>
<keyword evidence="1" id="KW-0175">Coiled coil</keyword>
<evidence type="ECO:0000256" key="1">
    <source>
        <dbReference type="SAM" id="Coils"/>
    </source>
</evidence>
<reference evidence="3 4" key="1">
    <citation type="journal article" date="2018" name="Evol. Lett.">
        <title>Horizontal gene cluster transfer increased hallucinogenic mushroom diversity.</title>
        <authorList>
            <person name="Reynolds H.T."/>
            <person name="Vijayakumar V."/>
            <person name="Gluck-Thaler E."/>
            <person name="Korotkin H.B."/>
            <person name="Matheny P.B."/>
            <person name="Slot J.C."/>
        </authorList>
    </citation>
    <scope>NUCLEOTIDE SEQUENCE [LARGE SCALE GENOMIC DNA]</scope>
    <source>
        <strain evidence="3 4">2629</strain>
    </source>
</reference>
<keyword evidence="2" id="KW-0812">Transmembrane</keyword>
<feature type="transmembrane region" description="Helical" evidence="2">
    <location>
        <begin position="211"/>
        <end position="239"/>
    </location>
</feature>
<accession>A0A409W4H6</accession>
<evidence type="ECO:0008006" key="5">
    <source>
        <dbReference type="Google" id="ProtNLM"/>
    </source>
</evidence>